<dbReference type="Pfam" id="PF10561">
    <property type="entry name" value="C2orf69"/>
    <property type="match status" value="2"/>
</dbReference>
<proteinExistence type="predicted"/>
<dbReference type="GO" id="GO:0005739">
    <property type="term" value="C:mitochondrion"/>
    <property type="evidence" value="ECO:0000318"/>
    <property type="project" value="GO_Central"/>
</dbReference>
<evidence type="ECO:0000313" key="2">
    <source>
        <dbReference type="Proteomes" id="UP000007110"/>
    </source>
</evidence>
<name>A0A7M7P683_STRPU</name>
<dbReference type="PANTHER" id="PTHR31296">
    <property type="entry name" value="UPF0565 PROTEIN C2ORF69"/>
    <property type="match status" value="1"/>
</dbReference>
<dbReference type="AlphaFoldDB" id="A0A7M7P683"/>
<dbReference type="GeneID" id="762422"/>
<dbReference type="EnsemblMetazoa" id="XM_030989986">
    <property type="protein sequence ID" value="XP_030845846"/>
    <property type="gene ID" value="LOC762422"/>
</dbReference>
<dbReference type="Proteomes" id="UP000007110">
    <property type="component" value="Unassembled WGS sequence"/>
</dbReference>
<dbReference type="FunCoup" id="A0A7M7P683">
    <property type="interactions" value="972"/>
</dbReference>
<organism evidence="1 2">
    <name type="scientific">Strongylocentrotus purpuratus</name>
    <name type="common">Purple sea urchin</name>
    <dbReference type="NCBI Taxonomy" id="7668"/>
    <lineage>
        <taxon>Eukaryota</taxon>
        <taxon>Metazoa</taxon>
        <taxon>Echinodermata</taxon>
        <taxon>Eleutherozoa</taxon>
        <taxon>Echinozoa</taxon>
        <taxon>Echinoidea</taxon>
        <taxon>Euechinoidea</taxon>
        <taxon>Echinacea</taxon>
        <taxon>Camarodonta</taxon>
        <taxon>Echinidea</taxon>
        <taxon>Strongylocentrotidae</taxon>
        <taxon>Strongylocentrotus</taxon>
    </lineage>
</organism>
<sequence>MASGEIETNRMKVLEKVEGFEERRNTLLFGSRKFPVGGSNVPAETVVFFPGDVQNFEKILKHHEANQKWKEWTFESTICTLQQRFPHAQIVMVTPFRRVDETFSCYDNFMEMDILGSPVSIECHHAWEHLRLLLQNAWKSIGEEQAPNSMVEAGTIGDILTESSLTLIGFSKGCTVLNQLMYELEDACSNKAVLAFIRRIEALYWLDGGHVGTIPTYVTDDNVLREISKLKATFYVHVTPYQVKDEGRPHIGEEHLQFISKLMQYGADIKSTLHFRDESRSLKKHFEVIKLF</sequence>
<reference evidence="1" key="2">
    <citation type="submission" date="2021-01" db="UniProtKB">
        <authorList>
            <consortium name="EnsemblMetazoa"/>
        </authorList>
    </citation>
    <scope>IDENTIFICATION</scope>
</reference>
<accession>A0A7M7P683</accession>
<dbReference type="KEGG" id="spu:762422"/>
<protein>
    <submittedName>
        <fullName evidence="1">Uncharacterized protein</fullName>
    </submittedName>
</protein>
<dbReference type="OrthoDB" id="419333at2759"/>
<evidence type="ECO:0000313" key="1">
    <source>
        <dbReference type="EnsemblMetazoa" id="XP_030845846"/>
    </source>
</evidence>
<dbReference type="InParanoid" id="A0A7M7P683"/>
<keyword evidence="2" id="KW-1185">Reference proteome</keyword>
<dbReference type="OMA" id="DIMSCHP"/>
<dbReference type="RefSeq" id="XP_030845846.1">
    <property type="nucleotide sequence ID" value="XM_030989986.1"/>
</dbReference>
<dbReference type="InterPro" id="IPR018881">
    <property type="entry name" value="C2orf69_mit"/>
</dbReference>
<dbReference type="PANTHER" id="PTHR31296:SF1">
    <property type="entry name" value="MITOCHONDRIAL PROTEIN C2ORF69"/>
    <property type="match status" value="1"/>
</dbReference>
<reference evidence="2" key="1">
    <citation type="submission" date="2015-02" db="EMBL/GenBank/DDBJ databases">
        <title>Genome sequencing for Strongylocentrotus purpuratus.</title>
        <authorList>
            <person name="Murali S."/>
            <person name="Liu Y."/>
            <person name="Vee V."/>
            <person name="English A."/>
            <person name="Wang M."/>
            <person name="Skinner E."/>
            <person name="Han Y."/>
            <person name="Muzny D.M."/>
            <person name="Worley K.C."/>
            <person name="Gibbs R.A."/>
        </authorList>
    </citation>
    <scope>NUCLEOTIDE SEQUENCE</scope>
</reference>